<accession>A0A6J7UU06</accession>
<protein>
    <submittedName>
        <fullName evidence="1">Unannotated protein</fullName>
    </submittedName>
</protein>
<dbReference type="EMBL" id="CAFBQW010000341">
    <property type="protein sequence ID" value="CAB5069389.1"/>
    <property type="molecule type" value="Genomic_DNA"/>
</dbReference>
<proteinExistence type="predicted"/>
<name>A0A6J7UU06_9ZZZZ</name>
<dbReference type="AlphaFoldDB" id="A0A6J7UU06"/>
<reference evidence="1" key="1">
    <citation type="submission" date="2020-05" db="EMBL/GenBank/DDBJ databases">
        <authorList>
            <person name="Chiriac C."/>
            <person name="Salcher M."/>
            <person name="Ghai R."/>
            <person name="Kavagutti S V."/>
        </authorList>
    </citation>
    <scope>NUCLEOTIDE SEQUENCE</scope>
</reference>
<dbReference type="AntiFam" id="ANF00178">
    <property type="entry name" value="Shadow ORF (opposite dhbF)"/>
</dbReference>
<gene>
    <name evidence="1" type="ORF">UFOPK4354_02048</name>
</gene>
<organism evidence="1">
    <name type="scientific">freshwater metagenome</name>
    <dbReference type="NCBI Taxonomy" id="449393"/>
    <lineage>
        <taxon>unclassified sequences</taxon>
        <taxon>metagenomes</taxon>
        <taxon>ecological metagenomes</taxon>
    </lineage>
</organism>
<sequence>MTQSRHLGCDAADPIYKLLVADQDNKPRVKQEVPQLFGDIAVVDVHWDCPNLETSQKCLEILRAVRQIAAHKLAGLHALSQEVIRHPVGTLLELPVAQPARSADDRFALRYTIRDGLEQIGQVVAQRAL</sequence>
<evidence type="ECO:0000313" key="1">
    <source>
        <dbReference type="EMBL" id="CAB5069389.1"/>
    </source>
</evidence>